<dbReference type="PANTHER" id="PTHR31541">
    <property type="entry name" value="B3 DOMAIN PLANT PROTEIN-RELATED"/>
    <property type="match status" value="1"/>
</dbReference>
<keyword evidence="3" id="KW-0238">DNA-binding</keyword>
<comment type="subcellular location">
    <subcellularLocation>
        <location evidence="1">Nucleus</location>
    </subcellularLocation>
</comment>
<dbReference type="SUPFAM" id="SSF101936">
    <property type="entry name" value="DNA-binding pseudobarrel domain"/>
    <property type="match status" value="1"/>
</dbReference>
<dbReference type="Proteomes" id="UP001054252">
    <property type="component" value="Unassembled WGS sequence"/>
</dbReference>
<name>A0AAV5HX53_9ROSI</name>
<accession>A0AAV5HX53</accession>
<dbReference type="EMBL" id="BPVZ01000004">
    <property type="protein sequence ID" value="GKU90559.1"/>
    <property type="molecule type" value="Genomic_DNA"/>
</dbReference>
<sequence>MMSTEDLISYVMIFNKLKLEDDRLCKAIQVLTKDEEFDFEILELMRSVAHGRLPKETLIQAYEEFRKRENLNVSKEWENPREQQVKNPERKNPPGFGGKLMRAVGGDDQAIGKSKKQENLNISKGCQKSHEQKVKNDIGKRPLEFGWDLMRAAPGDDQASRKSLKQEKLNISKGCQKFHEQEVKNTKGKHPVEFGGDLIMMRAVAGDKELPEESLSQATAKYLQGQEKLKMSIGCKRRFYEHGSSSGLKDQKKVKKARYELPLEEFKNQVLPVEMMNKIRELGGYDQKLVATKTLLYSDINNGQNRFLIPRKHSNNVDFLTTDEKLRLALYRETKEEENDMLVLLVEPSLEEYHICLREWLNGTGSNYLLTSGCKWSTVVRRNDLRVNDIVQLWSFRRCSELCFALVIVDRGS</sequence>
<protein>
    <recommendedName>
        <fullName evidence="9">TF-B3 domain-containing protein</fullName>
    </recommendedName>
</protein>
<gene>
    <name evidence="7" type="ORF">SLEP1_g4541</name>
</gene>
<comment type="caution">
    <text evidence="7">The sequence shown here is derived from an EMBL/GenBank/DDBJ whole genome shotgun (WGS) entry which is preliminary data.</text>
</comment>
<dbReference type="InterPro" id="IPR015300">
    <property type="entry name" value="DNA-bd_pseudobarrel_sf"/>
</dbReference>
<dbReference type="InterPro" id="IPR005508">
    <property type="entry name" value="At2g31720-like"/>
</dbReference>
<evidence type="ECO:0000256" key="2">
    <source>
        <dbReference type="ARBA" id="ARBA00023015"/>
    </source>
</evidence>
<evidence type="ECO:0000313" key="8">
    <source>
        <dbReference type="Proteomes" id="UP001054252"/>
    </source>
</evidence>
<dbReference type="PANTHER" id="PTHR31541:SF60">
    <property type="entry name" value="TF-B3 DOMAIN-CONTAINING PROTEIN"/>
    <property type="match status" value="1"/>
</dbReference>
<organism evidence="7 8">
    <name type="scientific">Rubroshorea leprosula</name>
    <dbReference type="NCBI Taxonomy" id="152421"/>
    <lineage>
        <taxon>Eukaryota</taxon>
        <taxon>Viridiplantae</taxon>
        <taxon>Streptophyta</taxon>
        <taxon>Embryophyta</taxon>
        <taxon>Tracheophyta</taxon>
        <taxon>Spermatophyta</taxon>
        <taxon>Magnoliopsida</taxon>
        <taxon>eudicotyledons</taxon>
        <taxon>Gunneridae</taxon>
        <taxon>Pentapetalae</taxon>
        <taxon>rosids</taxon>
        <taxon>malvids</taxon>
        <taxon>Malvales</taxon>
        <taxon>Dipterocarpaceae</taxon>
        <taxon>Rubroshorea</taxon>
    </lineage>
</organism>
<evidence type="ECO:0000256" key="6">
    <source>
        <dbReference type="SAM" id="MobiDB-lite"/>
    </source>
</evidence>
<reference evidence="7 8" key="1">
    <citation type="journal article" date="2021" name="Commun. Biol.">
        <title>The genome of Shorea leprosula (Dipterocarpaceae) highlights the ecological relevance of drought in aseasonal tropical rainforests.</title>
        <authorList>
            <person name="Ng K.K.S."/>
            <person name="Kobayashi M.J."/>
            <person name="Fawcett J.A."/>
            <person name="Hatakeyama M."/>
            <person name="Paape T."/>
            <person name="Ng C.H."/>
            <person name="Ang C.C."/>
            <person name="Tnah L.H."/>
            <person name="Lee C.T."/>
            <person name="Nishiyama T."/>
            <person name="Sese J."/>
            <person name="O'Brien M.J."/>
            <person name="Copetti D."/>
            <person name="Mohd Noor M.I."/>
            <person name="Ong R.C."/>
            <person name="Putra M."/>
            <person name="Sireger I.Z."/>
            <person name="Indrioko S."/>
            <person name="Kosugi Y."/>
            <person name="Izuno A."/>
            <person name="Isagi Y."/>
            <person name="Lee S.L."/>
            <person name="Shimizu K.K."/>
        </authorList>
    </citation>
    <scope>NUCLEOTIDE SEQUENCE [LARGE SCALE GENOMIC DNA]</scope>
    <source>
        <strain evidence="7">214</strain>
    </source>
</reference>
<evidence type="ECO:0000256" key="5">
    <source>
        <dbReference type="ARBA" id="ARBA00023242"/>
    </source>
</evidence>
<dbReference type="GO" id="GO:0003677">
    <property type="term" value="F:DNA binding"/>
    <property type="evidence" value="ECO:0007669"/>
    <property type="project" value="UniProtKB-KW"/>
</dbReference>
<evidence type="ECO:0000313" key="7">
    <source>
        <dbReference type="EMBL" id="GKU90559.1"/>
    </source>
</evidence>
<keyword evidence="8" id="KW-1185">Reference proteome</keyword>
<keyword evidence="4" id="KW-0804">Transcription</keyword>
<keyword evidence="5" id="KW-0539">Nucleus</keyword>
<dbReference type="GO" id="GO:0005634">
    <property type="term" value="C:nucleus"/>
    <property type="evidence" value="ECO:0007669"/>
    <property type="project" value="UniProtKB-SubCell"/>
</dbReference>
<keyword evidence="2" id="KW-0805">Transcription regulation</keyword>
<dbReference type="Pfam" id="PF03754">
    <property type="entry name" value="At2g31720-like"/>
    <property type="match status" value="1"/>
</dbReference>
<dbReference type="AlphaFoldDB" id="A0AAV5HX53"/>
<evidence type="ECO:0008006" key="9">
    <source>
        <dbReference type="Google" id="ProtNLM"/>
    </source>
</evidence>
<feature type="compositionally biased region" description="Basic and acidic residues" evidence="6">
    <location>
        <begin position="75"/>
        <end position="92"/>
    </location>
</feature>
<evidence type="ECO:0000256" key="4">
    <source>
        <dbReference type="ARBA" id="ARBA00023163"/>
    </source>
</evidence>
<feature type="region of interest" description="Disordered" evidence="6">
    <location>
        <begin position="75"/>
        <end position="99"/>
    </location>
</feature>
<proteinExistence type="predicted"/>
<evidence type="ECO:0000256" key="1">
    <source>
        <dbReference type="ARBA" id="ARBA00004123"/>
    </source>
</evidence>
<evidence type="ECO:0000256" key="3">
    <source>
        <dbReference type="ARBA" id="ARBA00023125"/>
    </source>
</evidence>
<dbReference type="Gene3D" id="2.40.330.10">
    <property type="entry name" value="DNA-binding pseudobarrel domain"/>
    <property type="match status" value="1"/>
</dbReference>